<dbReference type="EMBL" id="JAAGAX010000016">
    <property type="protein sequence ID" value="KAF2287853.1"/>
    <property type="molecule type" value="Genomic_DNA"/>
</dbReference>
<keyword evidence="3" id="KW-1185">Reference proteome</keyword>
<dbReference type="Gene3D" id="2.40.50.40">
    <property type="match status" value="1"/>
</dbReference>
<evidence type="ECO:0000256" key="1">
    <source>
        <dbReference type="SAM" id="MobiDB-lite"/>
    </source>
</evidence>
<dbReference type="Proteomes" id="UP000467840">
    <property type="component" value="Chromosome 8"/>
</dbReference>
<evidence type="ECO:0000313" key="3">
    <source>
        <dbReference type="Proteomes" id="UP000467840"/>
    </source>
</evidence>
<comment type="caution">
    <text evidence="2">The sequence shown here is derived from an EMBL/GenBank/DDBJ whole genome shotgun (WGS) entry which is preliminary data.</text>
</comment>
<dbReference type="SUPFAM" id="SSF54160">
    <property type="entry name" value="Chromo domain-like"/>
    <property type="match status" value="1"/>
</dbReference>
<feature type="region of interest" description="Disordered" evidence="1">
    <location>
        <begin position="1"/>
        <end position="44"/>
    </location>
</feature>
<sequence length="86" mass="9426">MQQRFPNFLLEDKHHLEDGSNASATSANSGTTDKVDPNGPAEANPNLIRYLVKWHGPSNTDATWITKKRFDDAATANDTNVKIGSD</sequence>
<proteinExistence type="predicted"/>
<reference evidence="2 3" key="1">
    <citation type="journal article" date="2020" name="Mol. Plant">
        <title>The Chromosome-Based Rubber Tree Genome Provides New Insights into Spurge Genome Evolution and Rubber Biosynthesis.</title>
        <authorList>
            <person name="Liu J."/>
            <person name="Shi C."/>
            <person name="Shi C.C."/>
            <person name="Li W."/>
            <person name="Zhang Q.J."/>
            <person name="Zhang Y."/>
            <person name="Li K."/>
            <person name="Lu H.F."/>
            <person name="Shi C."/>
            <person name="Zhu S.T."/>
            <person name="Xiao Z.Y."/>
            <person name="Nan H."/>
            <person name="Yue Y."/>
            <person name="Zhu X.G."/>
            <person name="Wu Y."/>
            <person name="Hong X.N."/>
            <person name="Fan G.Y."/>
            <person name="Tong Y."/>
            <person name="Zhang D."/>
            <person name="Mao C.L."/>
            <person name="Liu Y.L."/>
            <person name="Hao S.J."/>
            <person name="Liu W.Q."/>
            <person name="Lv M.Q."/>
            <person name="Zhang H.B."/>
            <person name="Liu Y."/>
            <person name="Hu-Tang G.R."/>
            <person name="Wang J.P."/>
            <person name="Wang J.H."/>
            <person name="Sun Y.H."/>
            <person name="Ni S.B."/>
            <person name="Chen W.B."/>
            <person name="Zhang X.C."/>
            <person name="Jiao Y.N."/>
            <person name="Eichler E.E."/>
            <person name="Li G.H."/>
            <person name="Liu X."/>
            <person name="Gao L.Z."/>
        </authorList>
    </citation>
    <scope>NUCLEOTIDE SEQUENCE [LARGE SCALE GENOMIC DNA]</scope>
    <source>
        <strain evidence="3">cv. GT1</strain>
        <tissue evidence="2">Leaf</tissue>
    </source>
</reference>
<dbReference type="AlphaFoldDB" id="A0A6A6KIG3"/>
<evidence type="ECO:0008006" key="4">
    <source>
        <dbReference type="Google" id="ProtNLM"/>
    </source>
</evidence>
<dbReference type="InterPro" id="IPR016197">
    <property type="entry name" value="Chromo-like_dom_sf"/>
</dbReference>
<feature type="compositionally biased region" description="Low complexity" evidence="1">
    <location>
        <begin position="19"/>
        <end position="32"/>
    </location>
</feature>
<evidence type="ECO:0000313" key="2">
    <source>
        <dbReference type="EMBL" id="KAF2287853.1"/>
    </source>
</evidence>
<organism evidence="2 3">
    <name type="scientific">Hevea brasiliensis</name>
    <name type="common">Para rubber tree</name>
    <name type="synonym">Siphonia brasiliensis</name>
    <dbReference type="NCBI Taxonomy" id="3981"/>
    <lineage>
        <taxon>Eukaryota</taxon>
        <taxon>Viridiplantae</taxon>
        <taxon>Streptophyta</taxon>
        <taxon>Embryophyta</taxon>
        <taxon>Tracheophyta</taxon>
        <taxon>Spermatophyta</taxon>
        <taxon>Magnoliopsida</taxon>
        <taxon>eudicotyledons</taxon>
        <taxon>Gunneridae</taxon>
        <taxon>Pentapetalae</taxon>
        <taxon>rosids</taxon>
        <taxon>fabids</taxon>
        <taxon>Malpighiales</taxon>
        <taxon>Euphorbiaceae</taxon>
        <taxon>Crotonoideae</taxon>
        <taxon>Micrandreae</taxon>
        <taxon>Hevea</taxon>
    </lineage>
</organism>
<name>A0A6A6KIG3_HEVBR</name>
<gene>
    <name evidence="2" type="ORF">GH714_002980</name>
</gene>
<protein>
    <recommendedName>
        <fullName evidence="4">Chromo domain-containing protein</fullName>
    </recommendedName>
</protein>
<accession>A0A6A6KIG3</accession>